<dbReference type="EMBL" id="LT962688">
    <property type="protein sequence ID" value="SOR32069.1"/>
    <property type="molecule type" value="Genomic_DNA"/>
</dbReference>
<proteinExistence type="predicted"/>
<gene>
    <name evidence="1" type="ORF">TK0001_5503</name>
</gene>
<sequence length="62" mass="6783">MSRVVAGSPWEYPGLAVTHGKRGYFLDRSAQVVLLVTCRQFSVELGSVDLSFFDPDIRPGGP</sequence>
<evidence type="ECO:0000313" key="2">
    <source>
        <dbReference type="Proteomes" id="UP000233769"/>
    </source>
</evidence>
<organism evidence="1 2">
    <name type="scientific">Methylorubrum extorquens</name>
    <name type="common">Methylobacterium dichloromethanicum</name>
    <name type="synonym">Methylobacterium extorquens</name>
    <dbReference type="NCBI Taxonomy" id="408"/>
    <lineage>
        <taxon>Bacteria</taxon>
        <taxon>Pseudomonadati</taxon>
        <taxon>Pseudomonadota</taxon>
        <taxon>Alphaproteobacteria</taxon>
        <taxon>Hyphomicrobiales</taxon>
        <taxon>Methylobacteriaceae</taxon>
        <taxon>Methylorubrum</taxon>
    </lineage>
</organism>
<dbReference type="AlphaFoldDB" id="A0A2N9AXM7"/>
<name>A0A2N9AXM7_METEX</name>
<dbReference type="Proteomes" id="UP000233769">
    <property type="component" value="Chromosome tk0001"/>
</dbReference>
<evidence type="ECO:0000313" key="1">
    <source>
        <dbReference type="EMBL" id="SOR32069.1"/>
    </source>
</evidence>
<protein>
    <submittedName>
        <fullName evidence="1">Uncharacterized protein</fullName>
    </submittedName>
</protein>
<reference evidence="2" key="1">
    <citation type="submission" date="2017-10" db="EMBL/GenBank/DDBJ databases">
        <authorList>
            <person name="Regsiter A."/>
            <person name="William W."/>
        </authorList>
    </citation>
    <scope>NUCLEOTIDE SEQUENCE [LARGE SCALE GENOMIC DNA]</scope>
</reference>
<accession>A0A2N9AXM7</accession>